<gene>
    <name evidence="2" type="ORF">METZ01_LOCUS160712</name>
</gene>
<reference evidence="2" key="1">
    <citation type="submission" date="2018-05" db="EMBL/GenBank/DDBJ databases">
        <authorList>
            <person name="Lanie J.A."/>
            <person name="Ng W.-L."/>
            <person name="Kazmierczak K.M."/>
            <person name="Andrzejewski T.M."/>
            <person name="Davidsen T.M."/>
            <person name="Wayne K.J."/>
            <person name="Tettelin H."/>
            <person name="Glass J.I."/>
            <person name="Rusch D."/>
            <person name="Podicherti R."/>
            <person name="Tsui H.-C.T."/>
            <person name="Winkler M.E."/>
        </authorList>
    </citation>
    <scope>NUCLEOTIDE SEQUENCE</scope>
</reference>
<dbReference type="Gene3D" id="3.40.50.10300">
    <property type="entry name" value="CoaB-like"/>
    <property type="match status" value="1"/>
</dbReference>
<dbReference type="GO" id="GO:0015937">
    <property type="term" value="P:coenzyme A biosynthetic process"/>
    <property type="evidence" value="ECO:0007669"/>
    <property type="project" value="UniProtKB-ARBA"/>
</dbReference>
<feature type="non-terminal residue" evidence="2">
    <location>
        <position position="54"/>
    </location>
</feature>
<dbReference type="Pfam" id="PF04127">
    <property type="entry name" value="DFP"/>
    <property type="match status" value="1"/>
</dbReference>
<dbReference type="AlphaFoldDB" id="A0A382B289"/>
<accession>A0A382B289</accession>
<protein>
    <recommendedName>
        <fullName evidence="1">DNA/pantothenate metabolism flavoprotein C-terminal domain-containing protein</fullName>
    </recommendedName>
</protein>
<proteinExistence type="predicted"/>
<dbReference type="InterPro" id="IPR035929">
    <property type="entry name" value="CoaB-like_sf"/>
</dbReference>
<dbReference type="EMBL" id="UINC01027869">
    <property type="protein sequence ID" value="SVB07858.1"/>
    <property type="molecule type" value="Genomic_DNA"/>
</dbReference>
<organism evidence="2">
    <name type="scientific">marine metagenome</name>
    <dbReference type="NCBI Taxonomy" id="408172"/>
    <lineage>
        <taxon>unclassified sequences</taxon>
        <taxon>metagenomes</taxon>
        <taxon>ecological metagenomes</taxon>
    </lineage>
</organism>
<evidence type="ECO:0000313" key="2">
    <source>
        <dbReference type="EMBL" id="SVB07858.1"/>
    </source>
</evidence>
<dbReference type="GO" id="GO:0003824">
    <property type="term" value="F:catalytic activity"/>
    <property type="evidence" value="ECO:0007669"/>
    <property type="project" value="UniProtKB-ARBA"/>
</dbReference>
<dbReference type="InterPro" id="IPR007085">
    <property type="entry name" value="DNA/pantothenate-metab_flavo_C"/>
</dbReference>
<name>A0A382B289_9ZZZZ</name>
<feature type="domain" description="DNA/pantothenate metabolism flavoprotein C-terminal" evidence="1">
    <location>
        <begin position="2"/>
        <end position="52"/>
    </location>
</feature>
<dbReference type="SUPFAM" id="SSF102645">
    <property type="entry name" value="CoaB-like"/>
    <property type="match status" value="1"/>
</dbReference>
<evidence type="ECO:0000259" key="1">
    <source>
        <dbReference type="Pfam" id="PF04127"/>
    </source>
</evidence>
<sequence length="54" mass="5818">MHCLVTAGPTIEPIDEVRRLTNHSTGRLGCSLADALSHAGHRVTLLLSEVALHF</sequence>